<sequence length="759" mass="84682">MEEEELPPMEGTSEDEPRFKRERADVMLNSRAVKDEEAKMKKEVSLPPPIRWRKGELIGCGAFGRVHMGMNLDSGELLAVKEVSIAANNSSKKTQEYIGELEKEVNLLKNLSHPNIVRYLGTAREEDSLNILLEFVPGGSISSLLGKFGSFPESVIRMYTKQLLLGLEYLHKNKIMHRDIKGANILVDNKGCIKLADFGASKKVEALATITGAKSMKGTPYWMAPEVIVQSGHSYSADIWSVGCTVIEMATGKAPWSQQYQEVAALFYVGTTKSHPPIPEHLSVEAKDFLLKCLQKEPDLRPTASELLKHPFVTEECRKSHLVLRSSIVDGSGKRMVAHGLDMKKSMNLDARSSCKGLKDFSELGGPSCSTIHSEQLSGRESLWQPSNFDDDDDMCRIDDNDLVLCASTKFKHTLLSTECNQSFNPMSEPNDDWPCKFDESPELTKSGIALLSSQIDEPVNGSIAPADVDCGFTFPRDQLLHEDDDEVTESKIRAFLDEKAVELKKLQTPLYEFYNSLNVSRSVSSVGIGNKENISSNCNLPPKSRSPNKMGNRRFSTAVVDVEYTSSPVRRVSNIGDMNFRASEDTKEMPLDYQQEPLTPSSKFSEIQRKWKEELDEELERTRELMRQAGLRLQGDRRTMSFEFRTPLSKGCVSEYTGFFKCRSYAPSSSTSSLSRTLSRRTTVVAHVVLNRGAPARAQGLIGKSEGIQRRDLYGLDRTATDVGAQINRAMEKHMAENKAMAVVLGLNLGPKFNLIIY</sequence>
<dbReference type="PROSITE" id="PS50011">
    <property type="entry name" value="PROTEIN_KINASE_DOM"/>
    <property type="match status" value="1"/>
</dbReference>
<dbReference type="OrthoDB" id="266718at2759"/>
<dbReference type="PROSITE" id="PS00108">
    <property type="entry name" value="PROTEIN_KINASE_ST"/>
    <property type="match status" value="1"/>
</dbReference>
<feature type="binding site" evidence="13">
    <location>
        <position position="81"/>
    </location>
    <ligand>
        <name>ATP</name>
        <dbReference type="ChEBI" id="CHEBI:30616"/>
    </ligand>
</feature>
<feature type="compositionally biased region" description="Basic and acidic residues" evidence="14">
    <location>
        <begin position="15"/>
        <end position="24"/>
    </location>
</feature>
<dbReference type="InterPro" id="IPR011009">
    <property type="entry name" value="Kinase-like_dom_sf"/>
</dbReference>
<evidence type="ECO:0000313" key="16">
    <source>
        <dbReference type="EMBL" id="CAA0812265.1"/>
    </source>
</evidence>
<evidence type="ECO:0000256" key="3">
    <source>
        <dbReference type="ARBA" id="ARBA00022499"/>
    </source>
</evidence>
<organism evidence="16 17">
    <name type="scientific">Striga hermonthica</name>
    <name type="common">Purple witchweed</name>
    <name type="synonym">Buchnera hermonthica</name>
    <dbReference type="NCBI Taxonomy" id="68872"/>
    <lineage>
        <taxon>Eukaryota</taxon>
        <taxon>Viridiplantae</taxon>
        <taxon>Streptophyta</taxon>
        <taxon>Embryophyta</taxon>
        <taxon>Tracheophyta</taxon>
        <taxon>Spermatophyta</taxon>
        <taxon>Magnoliopsida</taxon>
        <taxon>eudicotyledons</taxon>
        <taxon>Gunneridae</taxon>
        <taxon>Pentapetalae</taxon>
        <taxon>asterids</taxon>
        <taxon>lamiids</taxon>
        <taxon>Lamiales</taxon>
        <taxon>Orobanchaceae</taxon>
        <taxon>Buchnereae</taxon>
        <taxon>Striga</taxon>
    </lineage>
</organism>
<dbReference type="EMBL" id="CACSLK010009942">
    <property type="protein sequence ID" value="CAA0812265.1"/>
    <property type="molecule type" value="Genomic_DNA"/>
</dbReference>
<evidence type="ECO:0000256" key="4">
    <source>
        <dbReference type="ARBA" id="ARBA00022527"/>
    </source>
</evidence>
<keyword evidence="10" id="KW-0175">Coiled coil</keyword>
<dbReference type="PANTHER" id="PTHR48016">
    <property type="entry name" value="MAP KINASE KINASE KINASE SSK2-RELATED-RELATED"/>
    <property type="match status" value="1"/>
</dbReference>
<evidence type="ECO:0000256" key="8">
    <source>
        <dbReference type="ARBA" id="ARBA00022840"/>
    </source>
</evidence>
<dbReference type="InterPro" id="IPR008271">
    <property type="entry name" value="Ser/Thr_kinase_AS"/>
</dbReference>
<dbReference type="CDD" id="cd06606">
    <property type="entry name" value="STKc_MAPKKK"/>
    <property type="match status" value="1"/>
</dbReference>
<dbReference type="Proteomes" id="UP001153555">
    <property type="component" value="Unassembled WGS sequence"/>
</dbReference>
<keyword evidence="7 16" id="KW-0418">Kinase</keyword>
<dbReference type="GO" id="GO:0005524">
    <property type="term" value="F:ATP binding"/>
    <property type="evidence" value="ECO:0007669"/>
    <property type="project" value="UniProtKB-UniRule"/>
</dbReference>
<dbReference type="Pfam" id="PF00069">
    <property type="entry name" value="Pkinase"/>
    <property type="match status" value="1"/>
</dbReference>
<evidence type="ECO:0000256" key="9">
    <source>
        <dbReference type="ARBA" id="ARBA00022843"/>
    </source>
</evidence>
<evidence type="ECO:0000256" key="6">
    <source>
        <dbReference type="ARBA" id="ARBA00022741"/>
    </source>
</evidence>
<evidence type="ECO:0000256" key="2">
    <source>
        <dbReference type="ARBA" id="ARBA00012406"/>
    </source>
</evidence>
<comment type="similarity">
    <text evidence="1">Belongs to the protein kinase superfamily. STE Ser/Thr protein kinase family. MAP kinase kinase kinase subfamily.</text>
</comment>
<reference evidence="16" key="1">
    <citation type="submission" date="2019-12" db="EMBL/GenBank/DDBJ databases">
        <authorList>
            <person name="Scholes J."/>
        </authorList>
    </citation>
    <scope>NUCLEOTIDE SEQUENCE</scope>
</reference>
<name>A0A9N7MQ46_STRHE</name>
<evidence type="ECO:0000256" key="1">
    <source>
        <dbReference type="ARBA" id="ARBA00006529"/>
    </source>
</evidence>
<dbReference type="InterPro" id="IPR017441">
    <property type="entry name" value="Protein_kinase_ATP_BS"/>
</dbReference>
<accession>A0A9N7MQ46</accession>
<dbReference type="Gene3D" id="1.10.510.10">
    <property type="entry name" value="Transferase(Phosphotransferase) domain 1"/>
    <property type="match status" value="1"/>
</dbReference>
<evidence type="ECO:0000256" key="10">
    <source>
        <dbReference type="ARBA" id="ARBA00023054"/>
    </source>
</evidence>
<dbReference type="PROSITE" id="PS00107">
    <property type="entry name" value="PROTEIN_KINASE_ATP"/>
    <property type="match status" value="1"/>
</dbReference>
<evidence type="ECO:0000256" key="12">
    <source>
        <dbReference type="ARBA" id="ARBA00048329"/>
    </source>
</evidence>
<evidence type="ECO:0000256" key="7">
    <source>
        <dbReference type="ARBA" id="ARBA00022777"/>
    </source>
</evidence>
<dbReference type="FunFam" id="1.10.510.10:FF:000382">
    <property type="entry name" value="Mitogen-activated protein kinase kinase kinase 2"/>
    <property type="match status" value="1"/>
</dbReference>
<evidence type="ECO:0000256" key="5">
    <source>
        <dbReference type="ARBA" id="ARBA00022679"/>
    </source>
</evidence>
<evidence type="ECO:0000256" key="13">
    <source>
        <dbReference type="PROSITE-ProRule" id="PRU10141"/>
    </source>
</evidence>
<comment type="caution">
    <text evidence="16">The sequence shown here is derived from an EMBL/GenBank/DDBJ whole genome shotgun (WGS) entry which is preliminary data.</text>
</comment>
<keyword evidence="3" id="KW-1017">Isopeptide bond</keyword>
<keyword evidence="6 13" id="KW-0547">Nucleotide-binding</keyword>
<proteinExistence type="inferred from homology"/>
<dbReference type="FunFam" id="3.30.200.20:FF:000387">
    <property type="entry name" value="Serine/threonine-protein kinase STE11"/>
    <property type="match status" value="1"/>
</dbReference>
<dbReference type="SMART" id="SM00220">
    <property type="entry name" value="S_TKc"/>
    <property type="match status" value="1"/>
</dbReference>
<keyword evidence="9" id="KW-0832">Ubl conjugation</keyword>
<protein>
    <recommendedName>
        <fullName evidence="2">mitogen-activated protein kinase kinase kinase</fullName>
        <ecNumber evidence="2">2.7.11.25</ecNumber>
    </recommendedName>
</protein>
<keyword evidence="5" id="KW-0808">Transferase</keyword>
<dbReference type="PANTHER" id="PTHR48016:SF56">
    <property type="entry name" value="MAPKK KINASE"/>
    <property type="match status" value="1"/>
</dbReference>
<evidence type="ECO:0000256" key="11">
    <source>
        <dbReference type="ARBA" id="ARBA00047559"/>
    </source>
</evidence>
<keyword evidence="17" id="KW-1185">Reference proteome</keyword>
<keyword evidence="8 13" id="KW-0067">ATP-binding</keyword>
<dbReference type="EC" id="2.7.11.25" evidence="2"/>
<evidence type="ECO:0000313" key="17">
    <source>
        <dbReference type="Proteomes" id="UP001153555"/>
    </source>
</evidence>
<dbReference type="InterPro" id="IPR000719">
    <property type="entry name" value="Prot_kinase_dom"/>
</dbReference>
<dbReference type="GO" id="GO:0005737">
    <property type="term" value="C:cytoplasm"/>
    <property type="evidence" value="ECO:0007669"/>
    <property type="project" value="TreeGrafter"/>
</dbReference>
<dbReference type="AlphaFoldDB" id="A0A9N7MQ46"/>
<dbReference type="SUPFAM" id="SSF56112">
    <property type="entry name" value="Protein kinase-like (PK-like)"/>
    <property type="match status" value="1"/>
</dbReference>
<evidence type="ECO:0000256" key="14">
    <source>
        <dbReference type="SAM" id="MobiDB-lite"/>
    </source>
</evidence>
<comment type="catalytic activity">
    <reaction evidence="11">
        <text>L-threonyl-[protein] + ATP = O-phospho-L-threonyl-[protein] + ADP + H(+)</text>
        <dbReference type="Rhea" id="RHEA:46608"/>
        <dbReference type="Rhea" id="RHEA-COMP:11060"/>
        <dbReference type="Rhea" id="RHEA-COMP:11605"/>
        <dbReference type="ChEBI" id="CHEBI:15378"/>
        <dbReference type="ChEBI" id="CHEBI:30013"/>
        <dbReference type="ChEBI" id="CHEBI:30616"/>
        <dbReference type="ChEBI" id="CHEBI:61977"/>
        <dbReference type="ChEBI" id="CHEBI:456216"/>
        <dbReference type="EC" id="2.7.11.25"/>
    </reaction>
</comment>
<evidence type="ECO:0000259" key="15">
    <source>
        <dbReference type="PROSITE" id="PS50011"/>
    </source>
</evidence>
<feature type="region of interest" description="Disordered" evidence="14">
    <location>
        <begin position="1"/>
        <end position="24"/>
    </location>
</feature>
<feature type="domain" description="Protein kinase" evidence="15">
    <location>
        <begin position="52"/>
        <end position="313"/>
    </location>
</feature>
<gene>
    <name evidence="16" type="ORF">SHERM_13012</name>
</gene>
<comment type="catalytic activity">
    <reaction evidence="12">
        <text>L-seryl-[protein] + ATP = O-phospho-L-seryl-[protein] + ADP + H(+)</text>
        <dbReference type="Rhea" id="RHEA:17989"/>
        <dbReference type="Rhea" id="RHEA-COMP:9863"/>
        <dbReference type="Rhea" id="RHEA-COMP:11604"/>
        <dbReference type="ChEBI" id="CHEBI:15378"/>
        <dbReference type="ChEBI" id="CHEBI:29999"/>
        <dbReference type="ChEBI" id="CHEBI:30616"/>
        <dbReference type="ChEBI" id="CHEBI:83421"/>
        <dbReference type="ChEBI" id="CHEBI:456216"/>
        <dbReference type="EC" id="2.7.11.25"/>
    </reaction>
</comment>
<keyword evidence="4" id="KW-0723">Serine/threonine-protein kinase</keyword>
<dbReference type="InterPro" id="IPR050538">
    <property type="entry name" value="MAP_kinase_kinase_kinase"/>
</dbReference>
<dbReference type="GO" id="GO:0004709">
    <property type="term" value="F:MAP kinase kinase kinase activity"/>
    <property type="evidence" value="ECO:0007669"/>
    <property type="project" value="UniProtKB-EC"/>
</dbReference>